<name>A0A502IA06_9PSED</name>
<protein>
    <submittedName>
        <fullName evidence="1">Uncharacterized protein</fullName>
    </submittedName>
</protein>
<evidence type="ECO:0000313" key="1">
    <source>
        <dbReference type="EMBL" id="TPG83731.1"/>
    </source>
</evidence>
<evidence type="ECO:0000313" key="2">
    <source>
        <dbReference type="Proteomes" id="UP000320914"/>
    </source>
</evidence>
<organism evidence="1 2">
    <name type="scientific">Pseudomonas mandelii</name>
    <dbReference type="NCBI Taxonomy" id="75612"/>
    <lineage>
        <taxon>Bacteria</taxon>
        <taxon>Pseudomonadati</taxon>
        <taxon>Pseudomonadota</taxon>
        <taxon>Gammaproteobacteria</taxon>
        <taxon>Pseudomonadales</taxon>
        <taxon>Pseudomonadaceae</taxon>
        <taxon>Pseudomonas</taxon>
    </lineage>
</organism>
<dbReference type="EMBL" id="RCZA01000005">
    <property type="protein sequence ID" value="TPG83731.1"/>
    <property type="molecule type" value="Genomic_DNA"/>
</dbReference>
<accession>A0A502IA06</accession>
<reference evidence="1 2" key="1">
    <citation type="journal article" date="2019" name="Environ. Microbiol.">
        <title>Species interactions and distinct microbial communities in high Arctic permafrost affected cryosols are associated with the CH4 and CO2 gas fluxes.</title>
        <authorList>
            <person name="Altshuler I."/>
            <person name="Hamel J."/>
            <person name="Turney S."/>
            <person name="Magnuson E."/>
            <person name="Levesque R."/>
            <person name="Greer C."/>
            <person name="Whyte L.G."/>
        </authorList>
    </citation>
    <scope>NUCLEOTIDE SEQUENCE [LARGE SCALE GENOMIC DNA]</scope>
    <source>
        <strain evidence="1 2">OWC5</strain>
    </source>
</reference>
<comment type="caution">
    <text evidence="1">The sequence shown here is derived from an EMBL/GenBank/DDBJ whole genome shotgun (WGS) entry which is preliminary data.</text>
</comment>
<proteinExistence type="predicted"/>
<gene>
    <name evidence="1" type="ORF">EAH74_12570</name>
</gene>
<sequence>MILRFVVVPAIPTETGSIRNGSRFYCQTAPIGFNLYDNEEKRRLNTTYQTREEAESECQRLNLERLQSALSERGSMPAL</sequence>
<dbReference type="Proteomes" id="UP000320914">
    <property type="component" value="Unassembled WGS sequence"/>
</dbReference>
<dbReference type="AlphaFoldDB" id="A0A502IA06"/>